<dbReference type="Gene3D" id="3.30.70.240">
    <property type="match status" value="1"/>
</dbReference>
<gene>
    <name evidence="1" type="ORF">BJP25_11835</name>
</gene>
<organism evidence="1 2">
    <name type="scientific">Actinokineospora bangkokensis</name>
    <dbReference type="NCBI Taxonomy" id="1193682"/>
    <lineage>
        <taxon>Bacteria</taxon>
        <taxon>Bacillati</taxon>
        <taxon>Actinomycetota</taxon>
        <taxon>Actinomycetes</taxon>
        <taxon>Pseudonocardiales</taxon>
        <taxon>Pseudonocardiaceae</taxon>
        <taxon>Actinokineospora</taxon>
    </lineage>
</organism>
<dbReference type="EMBL" id="MKQR01000007">
    <property type="protein sequence ID" value="OLR94440.1"/>
    <property type="molecule type" value="Genomic_DNA"/>
</dbReference>
<keyword evidence="2" id="KW-1185">Reference proteome</keyword>
<dbReference type="Proteomes" id="UP000186040">
    <property type="component" value="Unassembled WGS sequence"/>
</dbReference>
<name>A0A1Q9LQZ5_9PSEU</name>
<dbReference type="InterPro" id="IPR010152">
    <property type="entry name" value="CRISPR-assoc_prot_Cas2_sub"/>
</dbReference>
<comment type="caution">
    <text evidence="1">The sequence shown here is derived from an EMBL/GenBank/DDBJ whole genome shotgun (WGS) entry which is preliminary data.</text>
</comment>
<protein>
    <submittedName>
        <fullName evidence="1">Type I-E CRISPR-associated endoribonuclease Cas2</fullName>
    </submittedName>
</protein>
<proteinExistence type="predicted"/>
<accession>A0A1Q9LQZ5</accession>
<sequence length="84" mass="9390">MTVIVISACPVGLRGHLTRWLLEISPGVFVGRFSSRVRTLIWTRVVEMAKTGRAIMVHHADNEQGLNFAIHAHEWTPSITKTSP</sequence>
<evidence type="ECO:0000313" key="2">
    <source>
        <dbReference type="Proteomes" id="UP000186040"/>
    </source>
</evidence>
<dbReference type="Pfam" id="PF09707">
    <property type="entry name" value="Cas_Cas2CT1978"/>
    <property type="match status" value="1"/>
</dbReference>
<evidence type="ECO:0000313" key="1">
    <source>
        <dbReference type="EMBL" id="OLR94440.1"/>
    </source>
</evidence>
<reference evidence="1 2" key="1">
    <citation type="submission" date="2016-10" db="EMBL/GenBank/DDBJ databases">
        <title>The Draft Genome Sequence of Actinokineospora bangkokensis 44EHWT reveals the biosynthetic pathway of antifungal compounds Thailandins with unusual extender unit butylmalonyl-CoA.</title>
        <authorList>
            <person name="Greule A."/>
            <person name="Intra B."/>
            <person name="Flemming S."/>
            <person name="Rommel M.G."/>
            <person name="Panbangred W."/>
            <person name="Bechthold A."/>
        </authorList>
    </citation>
    <scope>NUCLEOTIDE SEQUENCE [LARGE SCALE GENOMIC DNA]</scope>
    <source>
        <strain evidence="1 2">44EHW</strain>
    </source>
</reference>
<dbReference type="NCBIfam" id="TIGR01873">
    <property type="entry name" value="cas_CT1978"/>
    <property type="match status" value="1"/>
</dbReference>
<dbReference type="AlphaFoldDB" id="A0A1Q9LQZ5"/>
<dbReference type="STRING" id="1193682.BJP25_11835"/>
<dbReference type="RefSeq" id="WP_075973822.1">
    <property type="nucleotide sequence ID" value="NZ_MKQR01000007.1"/>
</dbReference>